<dbReference type="RefSeq" id="WP_186917041.1">
    <property type="nucleotide sequence ID" value="NZ_JACOFZ010000005.1"/>
</dbReference>
<reference evidence="2" key="1">
    <citation type="submission" date="2020-08" db="EMBL/GenBank/DDBJ databases">
        <title>Novel species isolated from subtropical streams in China.</title>
        <authorList>
            <person name="Lu H."/>
        </authorList>
    </citation>
    <scope>NUCLEOTIDE SEQUENCE</scope>
    <source>
        <strain evidence="2">LX22W</strain>
    </source>
</reference>
<evidence type="ECO:0000313" key="2">
    <source>
        <dbReference type="EMBL" id="MBC3882427.1"/>
    </source>
</evidence>
<evidence type="ECO:0000256" key="1">
    <source>
        <dbReference type="SAM" id="Phobius"/>
    </source>
</evidence>
<protein>
    <submittedName>
        <fullName evidence="2">Uncharacterized protein</fullName>
    </submittedName>
</protein>
<organism evidence="2 3">
    <name type="scientific">Undibacterium nitidum</name>
    <dbReference type="NCBI Taxonomy" id="2762298"/>
    <lineage>
        <taxon>Bacteria</taxon>
        <taxon>Pseudomonadati</taxon>
        <taxon>Pseudomonadota</taxon>
        <taxon>Betaproteobacteria</taxon>
        <taxon>Burkholderiales</taxon>
        <taxon>Oxalobacteraceae</taxon>
        <taxon>Undibacterium</taxon>
    </lineage>
</organism>
<dbReference type="Proteomes" id="UP000627446">
    <property type="component" value="Unassembled WGS sequence"/>
</dbReference>
<name>A0A923HTR1_9BURK</name>
<keyword evidence="1" id="KW-0472">Membrane</keyword>
<keyword evidence="3" id="KW-1185">Reference proteome</keyword>
<keyword evidence="1" id="KW-1133">Transmembrane helix</keyword>
<dbReference type="EMBL" id="JACOFZ010000005">
    <property type="protein sequence ID" value="MBC3882427.1"/>
    <property type="molecule type" value="Genomic_DNA"/>
</dbReference>
<feature type="transmembrane region" description="Helical" evidence="1">
    <location>
        <begin position="71"/>
        <end position="91"/>
    </location>
</feature>
<evidence type="ECO:0000313" key="3">
    <source>
        <dbReference type="Proteomes" id="UP000627446"/>
    </source>
</evidence>
<keyword evidence="1" id="KW-0812">Transmembrane</keyword>
<comment type="caution">
    <text evidence="2">The sequence shown here is derived from an EMBL/GenBank/DDBJ whole genome shotgun (WGS) entry which is preliminary data.</text>
</comment>
<accession>A0A923HTR1</accession>
<sequence length="486" mass="55251">MVKNNSKKMKNPFTIRMLKFGSGEKFPVLSDSNNFQPNSYEKYAGAKMYLNEFVMFGANRSTCSLRGLRRFFIIGLNIFLGLCLFANLASATETEVPLRKRPKFEQLKIAEMKVNELMVQSKTSQDENLANILSSKMQNLGAIQTFVGDAFNAMKTFDDWAKLVGQAEVLRTGDLKRLDESEASDAIDAIIKEAKSRQIVILNEAHHIPLHRAFAMRLARELRKIGYQYLACETLDGAFDDGRLNQSSGYYSQEPMYGNFLRDAANDGWKIVGYEPKNNYSNLSWKEVLKLRESGQAKNIIAATLSRDSQAKIFIYVGYAHVLKSGNKPSEEKWMAEYLQELTHLDPLSIDQTVFYAHTTDEVGHPLYNLASRKYGKRQAFVLKSKEPGYQVFSSFNGRTDIQVIHPRYSIDPMTNRYEWLSSLAQLEPVNVPPELLPKQGRRVVYAFRTSESIDAIPVDAVVVESGRPTPTFMLPRGDYRFVVEE</sequence>
<proteinExistence type="predicted"/>
<dbReference type="AlphaFoldDB" id="A0A923HTR1"/>
<gene>
    <name evidence="2" type="ORF">H8K36_13625</name>
</gene>